<organism evidence="2 3">
    <name type="scientific">Luteococcus sanguinis</name>
    <dbReference type="NCBI Taxonomy" id="174038"/>
    <lineage>
        <taxon>Bacteria</taxon>
        <taxon>Bacillati</taxon>
        <taxon>Actinomycetota</taxon>
        <taxon>Actinomycetes</taxon>
        <taxon>Propionibacteriales</taxon>
        <taxon>Propionibacteriaceae</taxon>
        <taxon>Luteococcus</taxon>
    </lineage>
</organism>
<comment type="caution">
    <text evidence="2">The sequence shown here is derived from an EMBL/GenBank/DDBJ whole genome shotgun (WGS) entry which is preliminary data.</text>
</comment>
<dbReference type="SUPFAM" id="SSF52833">
    <property type="entry name" value="Thioredoxin-like"/>
    <property type="match status" value="1"/>
</dbReference>
<evidence type="ECO:0000259" key="1">
    <source>
        <dbReference type="Pfam" id="PF01323"/>
    </source>
</evidence>
<gene>
    <name evidence="2" type="ORF">ACFP57_11605</name>
</gene>
<sequence length="241" mass="26461">MTLRIDIWSDIACPWCLIGKRRFERAIQQLPFADQIHVEYHSYLLDPDLPSHYDGTEAQYLAERKKIPAEQVSQMLAQVTEVAAGEGLHYDFDRLVVASSRRAHRLLQAARRVAPDRSAGGLVPRLKGALLEAHFEQGVDIGDDDELVRIARIAGLDEQAARSALDDESLDEAVQLSVSTASSLGIQGVPFYLIDDRYGISGAQPTEAFIQALTQVWQEKQATPAPLLLPDAGEACGPEGC</sequence>
<dbReference type="EMBL" id="JBHSUA010000021">
    <property type="protein sequence ID" value="MFC6397622.1"/>
    <property type="molecule type" value="Genomic_DNA"/>
</dbReference>
<feature type="domain" description="DSBA-like thioredoxin" evidence="1">
    <location>
        <begin position="5"/>
        <end position="213"/>
    </location>
</feature>
<evidence type="ECO:0000313" key="2">
    <source>
        <dbReference type="EMBL" id="MFC6397622.1"/>
    </source>
</evidence>
<dbReference type="Pfam" id="PF01323">
    <property type="entry name" value="DSBA"/>
    <property type="match status" value="1"/>
</dbReference>
<dbReference type="PANTHER" id="PTHR13887">
    <property type="entry name" value="GLUTATHIONE S-TRANSFERASE KAPPA"/>
    <property type="match status" value="1"/>
</dbReference>
<dbReference type="Gene3D" id="3.40.30.10">
    <property type="entry name" value="Glutaredoxin"/>
    <property type="match status" value="1"/>
</dbReference>
<dbReference type="RefSeq" id="WP_343886214.1">
    <property type="nucleotide sequence ID" value="NZ_BAAAKI010000013.1"/>
</dbReference>
<reference evidence="3" key="1">
    <citation type="journal article" date="2019" name="Int. J. Syst. Evol. Microbiol.">
        <title>The Global Catalogue of Microorganisms (GCM) 10K type strain sequencing project: providing services to taxonomists for standard genome sequencing and annotation.</title>
        <authorList>
            <consortium name="The Broad Institute Genomics Platform"/>
            <consortium name="The Broad Institute Genome Sequencing Center for Infectious Disease"/>
            <person name="Wu L."/>
            <person name="Ma J."/>
        </authorList>
    </citation>
    <scope>NUCLEOTIDE SEQUENCE [LARGE SCALE GENOMIC DNA]</scope>
    <source>
        <strain evidence="3">CGMCC 1.15277</strain>
    </source>
</reference>
<evidence type="ECO:0000313" key="3">
    <source>
        <dbReference type="Proteomes" id="UP001596266"/>
    </source>
</evidence>
<keyword evidence="3" id="KW-1185">Reference proteome</keyword>
<accession>A0ABW1X634</accession>
<protein>
    <submittedName>
        <fullName evidence="2">DsbA family oxidoreductase</fullName>
    </submittedName>
</protein>
<dbReference type="PANTHER" id="PTHR13887:SF41">
    <property type="entry name" value="THIOREDOXIN SUPERFAMILY PROTEIN"/>
    <property type="match status" value="1"/>
</dbReference>
<dbReference type="InterPro" id="IPR001853">
    <property type="entry name" value="DSBA-like_thioredoxin_dom"/>
</dbReference>
<proteinExistence type="predicted"/>
<dbReference type="Proteomes" id="UP001596266">
    <property type="component" value="Unassembled WGS sequence"/>
</dbReference>
<dbReference type="CDD" id="cd03024">
    <property type="entry name" value="DsbA_FrnE"/>
    <property type="match status" value="1"/>
</dbReference>
<dbReference type="InterPro" id="IPR036249">
    <property type="entry name" value="Thioredoxin-like_sf"/>
</dbReference>
<name>A0ABW1X634_9ACTN</name>